<comment type="caution">
    <text evidence="2">The sequence shown here is derived from an EMBL/GenBank/DDBJ whole genome shotgun (WGS) entry which is preliminary data.</text>
</comment>
<dbReference type="Proteomes" id="UP001552594">
    <property type="component" value="Unassembled WGS sequence"/>
</dbReference>
<name>A0ABV3K7G9_STRON</name>
<evidence type="ECO:0000313" key="3">
    <source>
        <dbReference type="Proteomes" id="UP001552594"/>
    </source>
</evidence>
<accession>A0ABV3K7G9</accession>
<organism evidence="2 3">
    <name type="scientific">Streptomyces orinoci</name>
    <name type="common">Streptoverticillium orinoci</name>
    <dbReference type="NCBI Taxonomy" id="67339"/>
    <lineage>
        <taxon>Bacteria</taxon>
        <taxon>Bacillati</taxon>
        <taxon>Actinomycetota</taxon>
        <taxon>Actinomycetes</taxon>
        <taxon>Kitasatosporales</taxon>
        <taxon>Streptomycetaceae</taxon>
        <taxon>Streptomyces</taxon>
    </lineage>
</organism>
<evidence type="ECO:0000313" key="2">
    <source>
        <dbReference type="EMBL" id="MEV5511089.1"/>
    </source>
</evidence>
<dbReference type="EMBL" id="JBFAUK010000050">
    <property type="protein sequence ID" value="MEV5511089.1"/>
    <property type="molecule type" value="Genomic_DNA"/>
</dbReference>
<sequence>MAFEEEWSELRARALESHQKSTKLDSAAGNQESANLNIAYDKHKSAISALQDRIGPDTKRSGSHADEATHAAASELKGWDTAVGLKSALEEWSRQVSALVHRLGTEKVGLEGTKTSLSGTDHALKVNLQSHTSTGSGSVPQSKISGY</sequence>
<keyword evidence="3" id="KW-1185">Reference proteome</keyword>
<proteinExistence type="predicted"/>
<feature type="compositionally biased region" description="Polar residues" evidence="1">
    <location>
        <begin position="127"/>
        <end position="147"/>
    </location>
</feature>
<protein>
    <submittedName>
        <fullName evidence="2">Uncharacterized protein</fullName>
    </submittedName>
</protein>
<reference evidence="2 3" key="1">
    <citation type="submission" date="2024-06" db="EMBL/GenBank/DDBJ databases">
        <title>The Natural Products Discovery Center: Release of the First 8490 Sequenced Strains for Exploring Actinobacteria Biosynthetic Diversity.</title>
        <authorList>
            <person name="Kalkreuter E."/>
            <person name="Kautsar S.A."/>
            <person name="Yang D."/>
            <person name="Bader C.D."/>
            <person name="Teijaro C.N."/>
            <person name="Fluegel L."/>
            <person name="Davis C.M."/>
            <person name="Simpson J.R."/>
            <person name="Lauterbach L."/>
            <person name="Steele A.D."/>
            <person name="Gui C."/>
            <person name="Meng S."/>
            <person name="Li G."/>
            <person name="Viehrig K."/>
            <person name="Ye F."/>
            <person name="Su P."/>
            <person name="Kiefer A.F."/>
            <person name="Nichols A."/>
            <person name="Cepeda A.J."/>
            <person name="Yan W."/>
            <person name="Fan B."/>
            <person name="Jiang Y."/>
            <person name="Adhikari A."/>
            <person name="Zheng C.-J."/>
            <person name="Schuster L."/>
            <person name="Cowan T.M."/>
            <person name="Smanski M.J."/>
            <person name="Chevrette M.G."/>
            <person name="De Carvalho L.P.S."/>
            <person name="Shen B."/>
        </authorList>
    </citation>
    <scope>NUCLEOTIDE SEQUENCE [LARGE SCALE GENOMIC DNA]</scope>
    <source>
        <strain evidence="2 3">NPDC052347</strain>
    </source>
</reference>
<dbReference type="RefSeq" id="WP_153068702.1">
    <property type="nucleotide sequence ID" value="NZ_JBFAUK010000050.1"/>
</dbReference>
<evidence type="ECO:0000256" key="1">
    <source>
        <dbReference type="SAM" id="MobiDB-lite"/>
    </source>
</evidence>
<feature type="region of interest" description="Disordered" evidence="1">
    <location>
        <begin position="110"/>
        <end position="147"/>
    </location>
</feature>
<gene>
    <name evidence="2" type="ORF">AB0L16_32525</name>
</gene>